<proteinExistence type="predicted"/>
<sequence>MISELFSGLSQDFGRILDNSDDYNVIIEIGDGPNVKKFQAHSVVLRARSPYFHTALSSDWARRENGYIVFKQLGVSSTVFSAIINGTTTLDDDTDIFELLAAADQFCLNELLSHIQDHLILNKSEWIRQNLVKILHLSLKHKTYQELYNFCNRLIVEDARSLFEAKDFTTIHEDVLVSVLQRDDLGLNEAQIWDKVIEWGIANTTNRTASDVSSWRKEDFSALQKTISQLIPLIRLFQMTPVDYCHKVRPYKRLLPKNLQEDLLHYYLANDTPKSTTVLPPRVAPIQIDSVIIGPQHTALIARWIDNESVIKQGVHCNFSLLFRASRDGYSINALKQKCADKGPVILVLKVQESGKLIGGYNSIGWKTEKLGPGQGTSDCFVFTLGDGRSPDGAKIARVTSSAAIDKDVDDLAWHGPRFGKGPDLWVHMNSDQSGEARKVTYESSIMETEGRFRWTD</sequence>
<keyword evidence="2" id="KW-1185">Reference proteome</keyword>
<gene>
    <name evidence="1" type="ORF">SCALOS_LOCUS4442</name>
</gene>
<comment type="caution">
    <text evidence="1">The sequence shown here is derived from an EMBL/GenBank/DDBJ whole genome shotgun (WGS) entry which is preliminary data.</text>
</comment>
<dbReference type="EMBL" id="CAJVPM010006006">
    <property type="protein sequence ID" value="CAG8530589.1"/>
    <property type="molecule type" value="Genomic_DNA"/>
</dbReference>
<feature type="non-terminal residue" evidence="1">
    <location>
        <position position="457"/>
    </location>
</feature>
<reference evidence="1" key="1">
    <citation type="submission" date="2021-06" db="EMBL/GenBank/DDBJ databases">
        <authorList>
            <person name="Kallberg Y."/>
            <person name="Tangrot J."/>
            <person name="Rosling A."/>
        </authorList>
    </citation>
    <scope>NUCLEOTIDE SEQUENCE</scope>
    <source>
        <strain evidence="1">AU212A</strain>
    </source>
</reference>
<accession>A0ACA9LLF7</accession>
<dbReference type="Proteomes" id="UP000789860">
    <property type="component" value="Unassembled WGS sequence"/>
</dbReference>
<organism evidence="1 2">
    <name type="scientific">Scutellospora calospora</name>
    <dbReference type="NCBI Taxonomy" id="85575"/>
    <lineage>
        <taxon>Eukaryota</taxon>
        <taxon>Fungi</taxon>
        <taxon>Fungi incertae sedis</taxon>
        <taxon>Mucoromycota</taxon>
        <taxon>Glomeromycotina</taxon>
        <taxon>Glomeromycetes</taxon>
        <taxon>Diversisporales</taxon>
        <taxon>Gigasporaceae</taxon>
        <taxon>Scutellospora</taxon>
    </lineage>
</organism>
<protein>
    <submittedName>
        <fullName evidence="1">3550_t:CDS:1</fullName>
    </submittedName>
</protein>
<name>A0ACA9LLF7_9GLOM</name>
<evidence type="ECO:0000313" key="2">
    <source>
        <dbReference type="Proteomes" id="UP000789860"/>
    </source>
</evidence>
<evidence type="ECO:0000313" key="1">
    <source>
        <dbReference type="EMBL" id="CAG8530589.1"/>
    </source>
</evidence>